<evidence type="ECO:0000313" key="2">
    <source>
        <dbReference type="EMBL" id="MBB4272299.1"/>
    </source>
</evidence>
<dbReference type="InterPro" id="IPR009057">
    <property type="entry name" value="Homeodomain-like_sf"/>
</dbReference>
<sequence length="183" mass="19727">MAAGANVSKLARELGISRKGLYQWQKQFRVGGASALREGRRPPRGAAASHEQPEAGALQSSASDELLRALARIAELERLVGQQAADIDFFQKALQHVETARQRSGKPGGTGIYTVIEAMMASGLQGQISVERMCRLAGVSRAGYYRHWQATAPPRKTLGWRTPAEALDGLLKSDMIEGLAATD</sequence>
<protein>
    <submittedName>
        <fullName evidence="2">Transposase-like protein</fullName>
    </submittedName>
</protein>
<organism evidence="2 3">
    <name type="scientific">Rhizobium mongolense</name>
    <dbReference type="NCBI Taxonomy" id="57676"/>
    <lineage>
        <taxon>Bacteria</taxon>
        <taxon>Pseudomonadati</taxon>
        <taxon>Pseudomonadota</taxon>
        <taxon>Alphaproteobacteria</taxon>
        <taxon>Hyphomicrobiales</taxon>
        <taxon>Rhizobiaceae</taxon>
        <taxon>Rhizobium/Agrobacterium group</taxon>
        <taxon>Rhizobium</taxon>
    </lineage>
</organism>
<dbReference type="Pfam" id="PF13551">
    <property type="entry name" value="HTH_29"/>
    <property type="match status" value="1"/>
</dbReference>
<accession>A0A7W6WC94</accession>
<name>A0A7W6WC94_9HYPH</name>
<feature type="region of interest" description="Disordered" evidence="1">
    <location>
        <begin position="33"/>
        <end position="60"/>
    </location>
</feature>
<dbReference type="SUPFAM" id="SSF46689">
    <property type="entry name" value="Homeodomain-like"/>
    <property type="match status" value="1"/>
</dbReference>
<reference evidence="2 3" key="1">
    <citation type="submission" date="2020-08" db="EMBL/GenBank/DDBJ databases">
        <title>Genomic Encyclopedia of Type Strains, Phase IV (KMG-V): Genome sequencing to study the core and pangenomes of soil and plant-associated prokaryotes.</title>
        <authorList>
            <person name="Whitman W."/>
        </authorList>
    </citation>
    <scope>NUCLEOTIDE SEQUENCE [LARGE SCALE GENOMIC DNA]</scope>
    <source>
        <strain evidence="2 3">SEMIA 402</strain>
    </source>
</reference>
<gene>
    <name evidence="2" type="ORF">GGE12_000041</name>
</gene>
<evidence type="ECO:0000313" key="3">
    <source>
        <dbReference type="Proteomes" id="UP000533641"/>
    </source>
</evidence>
<dbReference type="AlphaFoldDB" id="A0A7W6WC94"/>
<dbReference type="EMBL" id="JACIGM010000001">
    <property type="protein sequence ID" value="MBB4272299.1"/>
    <property type="molecule type" value="Genomic_DNA"/>
</dbReference>
<dbReference type="Proteomes" id="UP000533641">
    <property type="component" value="Unassembled WGS sequence"/>
</dbReference>
<proteinExistence type="predicted"/>
<evidence type="ECO:0000256" key="1">
    <source>
        <dbReference type="SAM" id="MobiDB-lite"/>
    </source>
</evidence>
<comment type="caution">
    <text evidence="2">The sequence shown here is derived from an EMBL/GenBank/DDBJ whole genome shotgun (WGS) entry which is preliminary data.</text>
</comment>